<accession>A0A917PPS2</accession>
<dbReference type="Proteomes" id="UP000635726">
    <property type="component" value="Unassembled WGS sequence"/>
</dbReference>
<reference evidence="2" key="1">
    <citation type="journal article" date="2014" name="Int. J. Syst. Evol. Microbiol.">
        <title>Complete genome sequence of Corynebacterium casei LMG S-19264T (=DSM 44701T), isolated from a smear-ripened cheese.</title>
        <authorList>
            <consortium name="US DOE Joint Genome Institute (JGI-PGF)"/>
            <person name="Walter F."/>
            <person name="Albersmeier A."/>
            <person name="Kalinowski J."/>
            <person name="Ruckert C."/>
        </authorList>
    </citation>
    <scope>NUCLEOTIDE SEQUENCE</scope>
    <source>
        <strain evidence="2">JCM 14371</strain>
    </source>
</reference>
<dbReference type="AlphaFoldDB" id="A0A917PPS2"/>
<evidence type="ECO:0000313" key="3">
    <source>
        <dbReference type="Proteomes" id="UP000635726"/>
    </source>
</evidence>
<comment type="caution">
    <text evidence="2">The sequence shown here is derived from an EMBL/GenBank/DDBJ whole genome shotgun (WGS) entry which is preliminary data.</text>
</comment>
<sequence length="68" mass="7018">MPGLTPREAGHGSFCRSAARPDARGAVGLDCRPFRPSRPDSAPPGPAPPAEVRAPACDPKECAPCPKL</sequence>
<evidence type="ECO:0000313" key="2">
    <source>
        <dbReference type="EMBL" id="GGJ86758.1"/>
    </source>
</evidence>
<reference evidence="2" key="2">
    <citation type="submission" date="2020-09" db="EMBL/GenBank/DDBJ databases">
        <authorList>
            <person name="Sun Q."/>
            <person name="Ohkuma M."/>
        </authorList>
    </citation>
    <scope>NUCLEOTIDE SEQUENCE</scope>
    <source>
        <strain evidence="2">JCM 14371</strain>
    </source>
</reference>
<evidence type="ECO:0000256" key="1">
    <source>
        <dbReference type="SAM" id="MobiDB-lite"/>
    </source>
</evidence>
<gene>
    <name evidence="2" type="ORF">GCM10008939_33400</name>
</gene>
<protein>
    <submittedName>
        <fullName evidence="2">Uncharacterized protein</fullName>
    </submittedName>
</protein>
<name>A0A917PPS2_9DEIO</name>
<feature type="region of interest" description="Disordered" evidence="1">
    <location>
        <begin position="26"/>
        <end position="68"/>
    </location>
</feature>
<proteinExistence type="predicted"/>
<organism evidence="2 3">
    <name type="scientific">Deinococcus aquiradiocola</name>
    <dbReference type="NCBI Taxonomy" id="393059"/>
    <lineage>
        <taxon>Bacteria</taxon>
        <taxon>Thermotogati</taxon>
        <taxon>Deinococcota</taxon>
        <taxon>Deinococci</taxon>
        <taxon>Deinococcales</taxon>
        <taxon>Deinococcaceae</taxon>
        <taxon>Deinococcus</taxon>
    </lineage>
</organism>
<dbReference type="EMBL" id="BMOE01000016">
    <property type="protein sequence ID" value="GGJ86758.1"/>
    <property type="molecule type" value="Genomic_DNA"/>
</dbReference>
<keyword evidence="3" id="KW-1185">Reference proteome</keyword>